<dbReference type="EMBL" id="UINC01045703">
    <property type="protein sequence ID" value="SVB52778.1"/>
    <property type="molecule type" value="Genomic_DNA"/>
</dbReference>
<proteinExistence type="predicted"/>
<dbReference type="Gene3D" id="1.20.1600.10">
    <property type="entry name" value="Outer membrane efflux proteins (OEP)"/>
    <property type="match status" value="1"/>
</dbReference>
<name>A0A382EQ12_9ZZZZ</name>
<dbReference type="AlphaFoldDB" id="A0A382EQ12"/>
<gene>
    <name evidence="1" type="ORF">METZ01_LOCUS205632</name>
</gene>
<feature type="non-terminal residue" evidence="1">
    <location>
        <position position="144"/>
    </location>
</feature>
<dbReference type="GO" id="GO:0015562">
    <property type="term" value="F:efflux transmembrane transporter activity"/>
    <property type="evidence" value="ECO:0007669"/>
    <property type="project" value="InterPro"/>
</dbReference>
<evidence type="ECO:0000313" key="1">
    <source>
        <dbReference type="EMBL" id="SVB52778.1"/>
    </source>
</evidence>
<dbReference type="Pfam" id="PF02321">
    <property type="entry name" value="OEP"/>
    <property type="match status" value="1"/>
</dbReference>
<sequence>VGLLAQDRHVDPARELILAVDDAVRLALENSRDLRDAQLAKEEADEQVAEVWGRVFPQVEFNASYVRNISPAVSFVPARVFDPAAAADEFISLQFGADNSWQSSLSVEQPLFDPALLVGLGAAQRFQLMQRELVRGRAQQVAVR</sequence>
<dbReference type="SUPFAM" id="SSF56954">
    <property type="entry name" value="Outer membrane efflux proteins (OEP)"/>
    <property type="match status" value="1"/>
</dbReference>
<dbReference type="InterPro" id="IPR003423">
    <property type="entry name" value="OMP_efflux"/>
</dbReference>
<accession>A0A382EQ12</accession>
<evidence type="ECO:0008006" key="2">
    <source>
        <dbReference type="Google" id="ProtNLM"/>
    </source>
</evidence>
<feature type="non-terminal residue" evidence="1">
    <location>
        <position position="1"/>
    </location>
</feature>
<reference evidence="1" key="1">
    <citation type="submission" date="2018-05" db="EMBL/GenBank/DDBJ databases">
        <authorList>
            <person name="Lanie J.A."/>
            <person name="Ng W.-L."/>
            <person name="Kazmierczak K.M."/>
            <person name="Andrzejewski T.M."/>
            <person name="Davidsen T.M."/>
            <person name="Wayne K.J."/>
            <person name="Tettelin H."/>
            <person name="Glass J.I."/>
            <person name="Rusch D."/>
            <person name="Podicherti R."/>
            <person name="Tsui H.-C.T."/>
            <person name="Winkler M.E."/>
        </authorList>
    </citation>
    <scope>NUCLEOTIDE SEQUENCE</scope>
</reference>
<protein>
    <recommendedName>
        <fullName evidence="2">Outer membrane efflux protein</fullName>
    </recommendedName>
</protein>
<organism evidence="1">
    <name type="scientific">marine metagenome</name>
    <dbReference type="NCBI Taxonomy" id="408172"/>
    <lineage>
        <taxon>unclassified sequences</taxon>
        <taxon>metagenomes</taxon>
        <taxon>ecological metagenomes</taxon>
    </lineage>
</organism>